<keyword evidence="11 13" id="KW-0411">Iron-sulfur</keyword>
<evidence type="ECO:0000256" key="3">
    <source>
        <dbReference type="ARBA" id="ARBA00022490"/>
    </source>
</evidence>
<feature type="binding site" evidence="13">
    <location>
        <position position="117"/>
    </location>
    <ligand>
        <name>[4Fe-4S] cluster</name>
        <dbReference type="ChEBI" id="CHEBI:49883"/>
        <note>4Fe-4S-S-AdoMet</note>
    </ligand>
</feature>
<dbReference type="Gene3D" id="3.20.20.70">
    <property type="entry name" value="Aldolase class I"/>
    <property type="match status" value="1"/>
</dbReference>
<dbReference type="InterPro" id="IPR004383">
    <property type="entry name" value="rRNA_lsu_MTrfase_RlmN/Cfr"/>
</dbReference>
<dbReference type="GO" id="GO:0000049">
    <property type="term" value="F:tRNA binding"/>
    <property type="evidence" value="ECO:0007669"/>
    <property type="project" value="UniProtKB-UniRule"/>
</dbReference>
<keyword evidence="6 13" id="KW-0808">Transferase</keyword>
<dbReference type="InterPro" id="IPR013785">
    <property type="entry name" value="Aldolase_TIM"/>
</dbReference>
<dbReference type="GO" id="GO:0070040">
    <property type="term" value="F:rRNA (adenine(2503)-C2-)-methyltransferase activity"/>
    <property type="evidence" value="ECO:0007669"/>
    <property type="project" value="UniProtKB-UniRule"/>
</dbReference>
<evidence type="ECO:0000256" key="12">
    <source>
        <dbReference type="ARBA" id="ARBA00023157"/>
    </source>
</evidence>
<keyword evidence="10 13" id="KW-0408">Iron</keyword>
<keyword evidence="9 13" id="KW-0479">Metal-binding</keyword>
<comment type="subcellular location">
    <subcellularLocation>
        <location evidence="1 13">Cytoplasm</location>
    </subcellularLocation>
</comment>
<dbReference type="GO" id="GO:0005737">
    <property type="term" value="C:cytoplasm"/>
    <property type="evidence" value="ECO:0007669"/>
    <property type="project" value="UniProtKB-SubCell"/>
</dbReference>
<dbReference type="EMBL" id="PFFQ01000004">
    <property type="protein sequence ID" value="PIW19519.1"/>
    <property type="molecule type" value="Genomic_DNA"/>
</dbReference>
<dbReference type="GO" id="GO:0019843">
    <property type="term" value="F:rRNA binding"/>
    <property type="evidence" value="ECO:0007669"/>
    <property type="project" value="UniProtKB-UniRule"/>
</dbReference>
<organism evidence="15 16">
    <name type="scientific">bacterium (Candidatus Blackallbacteria) CG17_big_fil_post_rev_8_21_14_2_50_48_46</name>
    <dbReference type="NCBI Taxonomy" id="2014261"/>
    <lineage>
        <taxon>Bacteria</taxon>
        <taxon>Candidatus Blackallbacteria</taxon>
    </lineage>
</organism>
<dbReference type="InterPro" id="IPR048641">
    <property type="entry name" value="RlmN_N"/>
</dbReference>
<evidence type="ECO:0000313" key="15">
    <source>
        <dbReference type="EMBL" id="PIW19519.1"/>
    </source>
</evidence>
<gene>
    <name evidence="13 15" type="primary">rlmN</name>
    <name evidence="15" type="ORF">COW36_01380</name>
</gene>
<comment type="catalytic activity">
    <reaction evidence="13">
        <text>adenosine(37) in tRNA + 2 reduced [2Fe-2S]-[ferredoxin] + 2 S-adenosyl-L-methionine = 2-methyladenosine(37) in tRNA + 5'-deoxyadenosine + L-methionine + 2 oxidized [2Fe-2S]-[ferredoxin] + S-adenosyl-L-homocysteine</text>
        <dbReference type="Rhea" id="RHEA:43332"/>
        <dbReference type="Rhea" id="RHEA-COMP:10000"/>
        <dbReference type="Rhea" id="RHEA-COMP:10001"/>
        <dbReference type="Rhea" id="RHEA-COMP:10162"/>
        <dbReference type="Rhea" id="RHEA-COMP:10485"/>
        <dbReference type="ChEBI" id="CHEBI:17319"/>
        <dbReference type="ChEBI" id="CHEBI:33737"/>
        <dbReference type="ChEBI" id="CHEBI:33738"/>
        <dbReference type="ChEBI" id="CHEBI:57844"/>
        <dbReference type="ChEBI" id="CHEBI:57856"/>
        <dbReference type="ChEBI" id="CHEBI:59789"/>
        <dbReference type="ChEBI" id="CHEBI:74411"/>
        <dbReference type="ChEBI" id="CHEBI:74497"/>
        <dbReference type="EC" id="2.1.1.192"/>
    </reaction>
</comment>
<dbReference type="CDD" id="cd01335">
    <property type="entry name" value="Radical_SAM"/>
    <property type="match status" value="1"/>
</dbReference>
<evidence type="ECO:0000256" key="9">
    <source>
        <dbReference type="ARBA" id="ARBA00022723"/>
    </source>
</evidence>
<evidence type="ECO:0000313" key="16">
    <source>
        <dbReference type="Proteomes" id="UP000231019"/>
    </source>
</evidence>
<comment type="catalytic activity">
    <reaction evidence="13">
        <text>adenosine(2503) in 23S rRNA + 2 reduced [2Fe-2S]-[ferredoxin] + 2 S-adenosyl-L-methionine = 2-methyladenosine(2503) in 23S rRNA + 5'-deoxyadenosine + L-methionine + 2 oxidized [2Fe-2S]-[ferredoxin] + S-adenosyl-L-homocysteine</text>
        <dbReference type="Rhea" id="RHEA:42916"/>
        <dbReference type="Rhea" id="RHEA-COMP:10000"/>
        <dbReference type="Rhea" id="RHEA-COMP:10001"/>
        <dbReference type="Rhea" id="RHEA-COMP:10152"/>
        <dbReference type="Rhea" id="RHEA-COMP:10282"/>
        <dbReference type="ChEBI" id="CHEBI:17319"/>
        <dbReference type="ChEBI" id="CHEBI:33737"/>
        <dbReference type="ChEBI" id="CHEBI:33738"/>
        <dbReference type="ChEBI" id="CHEBI:57844"/>
        <dbReference type="ChEBI" id="CHEBI:57856"/>
        <dbReference type="ChEBI" id="CHEBI:59789"/>
        <dbReference type="ChEBI" id="CHEBI:74411"/>
        <dbReference type="ChEBI" id="CHEBI:74497"/>
        <dbReference type="EC" id="2.1.1.192"/>
    </reaction>
</comment>
<dbReference type="PANTHER" id="PTHR30544">
    <property type="entry name" value="23S RRNA METHYLTRANSFERASE"/>
    <property type="match status" value="1"/>
</dbReference>
<keyword evidence="3 13" id="KW-0963">Cytoplasm</keyword>
<evidence type="ECO:0000256" key="1">
    <source>
        <dbReference type="ARBA" id="ARBA00004496"/>
    </source>
</evidence>
<sequence length="361" mass="39929">MSSSPEKLPVLVGMTSAEITEWVTAQGEKPFRGRQIAQWLYQKHVTNAENMSDLSKAFRQTLQEKALVSPGKIVETVKSADGTTKFLIELQDGEIVECVTIVQKQHLTACVSSQVGCNVGCPFCATGLSGFRRNLTAGEIVIQYLLMQQAAEAGLLADHTPHTRIGSMVFMGMGEPLLNYDAVLSSMQIFNKEIGLGMRHMTISTSGIIPGIERLMKEPVDYNLAISLHSVKTEVRNRLVPINRKYGVNELLQAAKLYANRTGRRITFEYTLLQGINDSAEDAKALIKALRGIHCHINLIAYNPVKSAFQAPPRKEILSFQFLLTEAGFPATIRHNHGQADMAACGQLRVHQREKDLQVLN</sequence>
<evidence type="ECO:0000256" key="5">
    <source>
        <dbReference type="ARBA" id="ARBA00022603"/>
    </source>
</evidence>
<dbReference type="SFLD" id="SFLDS00029">
    <property type="entry name" value="Radical_SAM"/>
    <property type="match status" value="1"/>
</dbReference>
<dbReference type="Pfam" id="PF04055">
    <property type="entry name" value="Radical_SAM"/>
    <property type="match status" value="1"/>
</dbReference>
<feature type="binding site" evidence="13">
    <location>
        <position position="124"/>
    </location>
    <ligand>
        <name>[4Fe-4S] cluster</name>
        <dbReference type="ChEBI" id="CHEBI:49883"/>
        <note>4Fe-4S-S-AdoMet</note>
    </ligand>
</feature>
<feature type="binding site" evidence="13">
    <location>
        <position position="303"/>
    </location>
    <ligand>
        <name>S-adenosyl-L-methionine</name>
        <dbReference type="ChEBI" id="CHEBI:59789"/>
    </ligand>
</feature>
<comment type="function">
    <text evidence="13">Specifically methylates position 2 of adenine 2503 in 23S rRNA and position 2 of adenine 37 in tRNAs.</text>
</comment>
<evidence type="ECO:0000256" key="10">
    <source>
        <dbReference type="ARBA" id="ARBA00023004"/>
    </source>
</evidence>
<accession>A0A2M7GBE9</accession>
<dbReference type="SFLD" id="SFLDF00275">
    <property type="entry name" value="adenosine_C2_methyltransferase"/>
    <property type="match status" value="1"/>
</dbReference>
<evidence type="ECO:0000256" key="6">
    <source>
        <dbReference type="ARBA" id="ARBA00022679"/>
    </source>
</evidence>
<dbReference type="FunFam" id="3.20.20.70:FF:000014">
    <property type="entry name" value="Probable dual-specificity RNA methyltransferase RlmN"/>
    <property type="match status" value="1"/>
</dbReference>
<dbReference type="Pfam" id="PF21016">
    <property type="entry name" value="RlmN_N"/>
    <property type="match status" value="1"/>
</dbReference>
<feature type="active site" description="S-methylcysteine intermediate" evidence="13">
    <location>
        <position position="345"/>
    </location>
</feature>
<dbReference type="PIRSF" id="PIRSF006004">
    <property type="entry name" value="CHP00048"/>
    <property type="match status" value="1"/>
</dbReference>
<feature type="binding site" evidence="13">
    <location>
        <position position="121"/>
    </location>
    <ligand>
        <name>[4Fe-4S] cluster</name>
        <dbReference type="ChEBI" id="CHEBI:49883"/>
        <note>4Fe-4S-S-AdoMet</note>
    </ligand>
</feature>
<dbReference type="InterPro" id="IPR006638">
    <property type="entry name" value="Elp3/MiaA/NifB-like_rSAM"/>
</dbReference>
<dbReference type="HAMAP" id="MF_01849">
    <property type="entry name" value="RNA_methyltr_RlmN"/>
    <property type="match status" value="1"/>
</dbReference>
<dbReference type="Gene3D" id="1.10.150.530">
    <property type="match status" value="1"/>
</dbReference>
<feature type="domain" description="Radical SAM core" evidence="14">
    <location>
        <begin position="103"/>
        <end position="340"/>
    </location>
</feature>
<comment type="miscellaneous">
    <text evidence="13">Reaction proceeds by a ping-pong mechanism involving intermediate methylation of a conserved cysteine residue.</text>
</comment>
<dbReference type="SUPFAM" id="SSF102114">
    <property type="entry name" value="Radical SAM enzymes"/>
    <property type="match status" value="1"/>
</dbReference>
<keyword evidence="5 13" id="KW-0489">Methyltransferase</keyword>
<comment type="caution">
    <text evidence="13">Lacks conserved residue(s) required for the propagation of feature annotation.</text>
</comment>
<name>A0A2M7GBE9_9BACT</name>
<dbReference type="GO" id="GO:0030488">
    <property type="term" value="P:tRNA methylation"/>
    <property type="evidence" value="ECO:0007669"/>
    <property type="project" value="UniProtKB-UniRule"/>
</dbReference>
<dbReference type="SFLD" id="SFLDG01062">
    <property type="entry name" value="methyltransferase_(Class_A)"/>
    <property type="match status" value="1"/>
</dbReference>
<dbReference type="SMART" id="SM00729">
    <property type="entry name" value="Elp3"/>
    <property type="match status" value="1"/>
</dbReference>
<proteinExistence type="inferred from homology"/>
<evidence type="ECO:0000256" key="8">
    <source>
        <dbReference type="ARBA" id="ARBA00022694"/>
    </source>
</evidence>
<keyword evidence="7 13" id="KW-0949">S-adenosyl-L-methionine</keyword>
<evidence type="ECO:0000256" key="11">
    <source>
        <dbReference type="ARBA" id="ARBA00023014"/>
    </source>
</evidence>
<feature type="active site" description="Proton acceptor" evidence="13">
    <location>
        <position position="97"/>
    </location>
</feature>
<dbReference type="PROSITE" id="PS51918">
    <property type="entry name" value="RADICAL_SAM"/>
    <property type="match status" value="1"/>
</dbReference>
<evidence type="ECO:0000256" key="7">
    <source>
        <dbReference type="ARBA" id="ARBA00022691"/>
    </source>
</evidence>
<evidence type="ECO:0000256" key="2">
    <source>
        <dbReference type="ARBA" id="ARBA00022485"/>
    </source>
</evidence>
<reference evidence="15 16" key="1">
    <citation type="submission" date="2017-09" db="EMBL/GenBank/DDBJ databases">
        <title>Depth-based differentiation of microbial function through sediment-hosted aquifers and enrichment of novel symbionts in the deep terrestrial subsurface.</title>
        <authorList>
            <person name="Probst A.J."/>
            <person name="Ladd B."/>
            <person name="Jarett J.K."/>
            <person name="Geller-Mcgrath D.E."/>
            <person name="Sieber C.M."/>
            <person name="Emerson J.B."/>
            <person name="Anantharaman K."/>
            <person name="Thomas B.C."/>
            <person name="Malmstrom R."/>
            <person name="Stieglmeier M."/>
            <person name="Klingl A."/>
            <person name="Woyke T."/>
            <person name="Ryan C.M."/>
            <person name="Banfield J.F."/>
        </authorList>
    </citation>
    <scope>NUCLEOTIDE SEQUENCE [LARGE SCALE GENOMIC DNA]</scope>
    <source>
        <strain evidence="15">CG17_big_fil_post_rev_8_21_14_2_50_48_46</strain>
    </source>
</reference>
<dbReference type="Proteomes" id="UP000231019">
    <property type="component" value="Unassembled WGS sequence"/>
</dbReference>
<dbReference type="GO" id="GO:0051539">
    <property type="term" value="F:4 iron, 4 sulfur cluster binding"/>
    <property type="evidence" value="ECO:0007669"/>
    <property type="project" value="UniProtKB-UniRule"/>
</dbReference>
<evidence type="ECO:0000256" key="4">
    <source>
        <dbReference type="ARBA" id="ARBA00022552"/>
    </source>
</evidence>
<comment type="cofactor">
    <cofactor evidence="13">
        <name>[4Fe-4S] cluster</name>
        <dbReference type="ChEBI" id="CHEBI:49883"/>
    </cofactor>
    <text evidence="13">Binds 1 [4Fe-4S] cluster. The cluster is coordinated with 3 cysteines and an exchangeable S-adenosyl-L-methionine.</text>
</comment>
<protein>
    <recommendedName>
        <fullName evidence="13">Probable dual-specificity RNA methyltransferase RlmN</fullName>
        <ecNumber evidence="13">2.1.1.192</ecNumber>
    </recommendedName>
    <alternativeName>
        <fullName evidence="13">23S rRNA (adenine(2503)-C(2))-methyltransferase</fullName>
    </alternativeName>
    <alternativeName>
        <fullName evidence="13">23S rRNA m2A2503 methyltransferase</fullName>
    </alternativeName>
    <alternativeName>
        <fullName evidence="13">Ribosomal RNA large subunit methyltransferase N</fullName>
    </alternativeName>
    <alternativeName>
        <fullName evidence="13">tRNA (adenine(37)-C(2))-methyltransferase</fullName>
    </alternativeName>
    <alternativeName>
        <fullName evidence="13">tRNA m2A37 methyltransferase</fullName>
    </alternativeName>
</protein>
<evidence type="ECO:0000256" key="13">
    <source>
        <dbReference type="HAMAP-Rule" id="MF_01849"/>
    </source>
</evidence>
<feature type="binding site" evidence="13">
    <location>
        <begin position="174"/>
        <end position="175"/>
    </location>
    <ligand>
        <name>S-adenosyl-L-methionine</name>
        <dbReference type="ChEBI" id="CHEBI:59789"/>
    </ligand>
</feature>
<dbReference type="NCBIfam" id="TIGR00048">
    <property type="entry name" value="rRNA_mod_RlmN"/>
    <property type="match status" value="1"/>
</dbReference>
<dbReference type="AlphaFoldDB" id="A0A2M7GBE9"/>
<dbReference type="InterPro" id="IPR058240">
    <property type="entry name" value="rSAM_sf"/>
</dbReference>
<keyword evidence="12 13" id="KW-1015">Disulfide bond</keyword>
<evidence type="ECO:0000259" key="14">
    <source>
        <dbReference type="PROSITE" id="PS51918"/>
    </source>
</evidence>
<feature type="binding site" evidence="13">
    <location>
        <position position="204"/>
    </location>
    <ligand>
        <name>S-adenosyl-L-methionine</name>
        <dbReference type="ChEBI" id="CHEBI:59789"/>
    </ligand>
</feature>
<keyword evidence="4 13" id="KW-0698">rRNA processing</keyword>
<comment type="caution">
    <text evidence="15">The sequence shown here is derived from an EMBL/GenBank/DDBJ whole genome shotgun (WGS) entry which is preliminary data.</text>
</comment>
<keyword evidence="8 13" id="KW-0819">tRNA processing</keyword>
<dbReference type="EC" id="2.1.1.192" evidence="13"/>
<dbReference type="GO" id="GO:0046872">
    <property type="term" value="F:metal ion binding"/>
    <property type="evidence" value="ECO:0007669"/>
    <property type="project" value="UniProtKB-KW"/>
</dbReference>
<dbReference type="InterPro" id="IPR040072">
    <property type="entry name" value="Methyltransferase_A"/>
</dbReference>
<dbReference type="GO" id="GO:0002935">
    <property type="term" value="F:tRNA (adenine(37)-C2)-methyltransferase activity"/>
    <property type="evidence" value="ECO:0007669"/>
    <property type="project" value="UniProtKB-UniRule"/>
</dbReference>
<keyword evidence="2 13" id="KW-0004">4Fe-4S</keyword>
<dbReference type="InterPro" id="IPR007197">
    <property type="entry name" value="rSAM"/>
</dbReference>
<dbReference type="PANTHER" id="PTHR30544:SF5">
    <property type="entry name" value="RADICAL SAM CORE DOMAIN-CONTAINING PROTEIN"/>
    <property type="match status" value="1"/>
</dbReference>
<comment type="similarity">
    <text evidence="13">Belongs to the radical SAM superfamily. RlmN family.</text>
</comment>
<dbReference type="GO" id="GO:0070475">
    <property type="term" value="P:rRNA base methylation"/>
    <property type="evidence" value="ECO:0007669"/>
    <property type="project" value="UniProtKB-UniRule"/>
</dbReference>
<feature type="binding site" evidence="13">
    <location>
        <begin position="227"/>
        <end position="229"/>
    </location>
    <ligand>
        <name>S-adenosyl-L-methionine</name>
        <dbReference type="ChEBI" id="CHEBI:59789"/>
    </ligand>
</feature>
<dbReference type="InterPro" id="IPR027492">
    <property type="entry name" value="RNA_MTrfase_RlmN"/>
</dbReference>